<proteinExistence type="predicted"/>
<dbReference type="RefSeq" id="XP_062713840.1">
    <property type="nucleotide sequence ID" value="XM_062857856.1"/>
</dbReference>
<dbReference type="GeneID" id="134290678"/>
<keyword evidence="2" id="KW-1185">Reference proteome</keyword>
<organism evidence="1 2">
    <name type="scientific">Aedes albopictus</name>
    <name type="common">Asian tiger mosquito</name>
    <name type="synonym">Stegomyia albopicta</name>
    <dbReference type="NCBI Taxonomy" id="7160"/>
    <lineage>
        <taxon>Eukaryota</taxon>
        <taxon>Metazoa</taxon>
        <taxon>Ecdysozoa</taxon>
        <taxon>Arthropoda</taxon>
        <taxon>Hexapoda</taxon>
        <taxon>Insecta</taxon>
        <taxon>Pterygota</taxon>
        <taxon>Neoptera</taxon>
        <taxon>Endopterygota</taxon>
        <taxon>Diptera</taxon>
        <taxon>Nematocera</taxon>
        <taxon>Culicoidea</taxon>
        <taxon>Culicidae</taxon>
        <taxon>Culicinae</taxon>
        <taxon>Aedini</taxon>
        <taxon>Aedes</taxon>
        <taxon>Stegomyia</taxon>
    </lineage>
</organism>
<dbReference type="PANTHER" id="PTHR47331:SF4">
    <property type="entry name" value="PEPTIDASE S1 DOMAIN-CONTAINING PROTEIN"/>
    <property type="match status" value="1"/>
</dbReference>
<reference evidence="2" key="1">
    <citation type="journal article" date="2015" name="Proc. Natl. Acad. Sci. U.S.A.">
        <title>Genome sequence of the Asian Tiger mosquito, Aedes albopictus, reveals insights into its biology, genetics, and evolution.</title>
        <authorList>
            <person name="Chen X.G."/>
            <person name="Jiang X."/>
            <person name="Gu J."/>
            <person name="Xu M."/>
            <person name="Wu Y."/>
            <person name="Deng Y."/>
            <person name="Zhang C."/>
            <person name="Bonizzoni M."/>
            <person name="Dermauw W."/>
            <person name="Vontas J."/>
            <person name="Armbruster P."/>
            <person name="Huang X."/>
            <person name="Yang Y."/>
            <person name="Zhang H."/>
            <person name="He W."/>
            <person name="Peng H."/>
            <person name="Liu Y."/>
            <person name="Wu K."/>
            <person name="Chen J."/>
            <person name="Lirakis M."/>
            <person name="Topalis P."/>
            <person name="Van Leeuwen T."/>
            <person name="Hall A.B."/>
            <person name="Jiang X."/>
            <person name="Thorpe C."/>
            <person name="Mueller R.L."/>
            <person name="Sun C."/>
            <person name="Waterhouse R.M."/>
            <person name="Yan G."/>
            <person name="Tu Z.J."/>
            <person name="Fang X."/>
            <person name="James A.A."/>
        </authorList>
    </citation>
    <scope>NUCLEOTIDE SEQUENCE [LARGE SCALE GENOMIC DNA]</scope>
    <source>
        <strain evidence="2">Foshan</strain>
    </source>
</reference>
<dbReference type="Proteomes" id="UP000069940">
    <property type="component" value="Unassembled WGS sequence"/>
</dbReference>
<dbReference type="EnsemblMetazoa" id="AALFPA23_025004.R37267">
    <property type="protein sequence ID" value="AALFPA23_025004.P37267"/>
    <property type="gene ID" value="AALFPA23_025004"/>
</dbReference>
<evidence type="ECO:0000313" key="1">
    <source>
        <dbReference type="EnsemblMetazoa" id="AALFPA23_025004.P37267"/>
    </source>
</evidence>
<dbReference type="Pfam" id="PF05380">
    <property type="entry name" value="Peptidase_A17"/>
    <property type="match status" value="1"/>
</dbReference>
<accession>A0ABM2A6R5</accession>
<dbReference type="SUPFAM" id="SSF56672">
    <property type="entry name" value="DNA/RNA polymerases"/>
    <property type="match status" value="1"/>
</dbReference>
<evidence type="ECO:0000313" key="2">
    <source>
        <dbReference type="Proteomes" id="UP000069940"/>
    </source>
</evidence>
<dbReference type="InterPro" id="IPR043502">
    <property type="entry name" value="DNA/RNA_pol_sf"/>
</dbReference>
<name>A0ABM2A6R5_AEDAL</name>
<dbReference type="InterPro" id="IPR008042">
    <property type="entry name" value="Retrotrans_Pao"/>
</dbReference>
<protein>
    <recommendedName>
        <fullName evidence="3">Reverse transcriptase/retrotransposon-derived protein RNase H-like domain-containing protein</fullName>
    </recommendedName>
</protein>
<sequence>MIGETKQRAIRRFLQIEKRLDQDPNLRQQYADFMQEYLELGHMKCIGAADDSTLDVGKTIRVHEDDTPLQRILWRFSKSEPLQVFELLTVTYGLAPSSFLATRVRKQLALDSDRNYRLASDAVQEDFYMDDFISGAKLIDEAIELQGETQALMAEGGLELRKWCSNKAEVLRNIPAESLGGESTLHFDNQQRIKTLGVGWETGPDQFCIEIQSAVEPERITKRNIFSAIAKLYDPLGLVSPVVAWAKIRMQQLWVMNAAWDDPVPDDIKVKWNEFSSQLLYLEEYKVPRYLFLSDSSSVQFHVFSDASEAGYGACIYARSTGMEGNVKIELIAAKSRVAPLKRITLPRLELCAALLGAKLYTKISTALRMESTLWNRTSEIQKLTHDHSWNHVSGIDNPADHISRGMLPKEFIASTNWRNGPPWLAQREDSWPKSSSEVPSEDLLERRKTVLLLQTHYFSASRTAVNEGLIILNLHPPRFVN</sequence>
<evidence type="ECO:0008006" key="3">
    <source>
        <dbReference type="Google" id="ProtNLM"/>
    </source>
</evidence>
<dbReference type="PANTHER" id="PTHR47331">
    <property type="entry name" value="PHD-TYPE DOMAIN-CONTAINING PROTEIN"/>
    <property type="match status" value="1"/>
</dbReference>
<reference evidence="1" key="2">
    <citation type="submission" date="2025-05" db="UniProtKB">
        <authorList>
            <consortium name="EnsemblMetazoa"/>
        </authorList>
    </citation>
    <scope>IDENTIFICATION</scope>
    <source>
        <strain evidence="1">Foshan</strain>
    </source>
</reference>